<proteinExistence type="predicted"/>
<evidence type="ECO:0000313" key="2">
    <source>
        <dbReference type="Proteomes" id="UP000241546"/>
    </source>
</evidence>
<dbReference type="OrthoDB" id="5304511at2759"/>
<sequence>NILRRVMAVAIDSDVSLHLHLRGVLHNATKAPVTSNVLARPHIESKTERECVLIRQRILSYLDIGDLNRAIRASPLLFQAFKAERKQLLLSTLFNTLGTTILEAFAVHRVSSIDFIASRSKNNDALFLRALEEHRQKQSLLFELCTFLSEDDLVQMATFHRKVVWPHAQRIVSLEAGYCEAHDVFYEEIMAFVRLSFYLDVLHAALGLLQGQSSDLMPVIAGCGTLGGALSGEIRMDERASPISLRHNTITLLQ</sequence>
<accession>A0A2T4BBT6</accession>
<reference evidence="2" key="1">
    <citation type="submission" date="2016-07" db="EMBL/GenBank/DDBJ databases">
        <title>Multiple horizontal gene transfer events from other fungi enriched the ability of initially mycotrophic Trichoderma (Ascomycota) to feed on dead plant biomass.</title>
        <authorList>
            <consortium name="DOE Joint Genome Institute"/>
            <person name="Atanasova L."/>
            <person name="Chenthamara K."/>
            <person name="Zhang J."/>
            <person name="Grujic M."/>
            <person name="Henrissat B."/>
            <person name="Kuo A."/>
            <person name="Aerts A."/>
            <person name="Salamov A."/>
            <person name="Lipzen A."/>
            <person name="Labutti K."/>
            <person name="Barry K."/>
            <person name="Miao Y."/>
            <person name="Rahimi M.J."/>
            <person name="Shen Q."/>
            <person name="Grigoriev I.V."/>
            <person name="Kubicek C.P."/>
            <person name="Druzhinina I.S."/>
        </authorList>
    </citation>
    <scope>NUCLEOTIDE SEQUENCE [LARGE SCALE GENOMIC DNA]</scope>
    <source>
        <strain evidence="2">TUCIM 6016</strain>
    </source>
</reference>
<dbReference type="GeneID" id="36598443"/>
<organism evidence="1 2">
    <name type="scientific">Trichoderma citrinoviride</name>
    <dbReference type="NCBI Taxonomy" id="58853"/>
    <lineage>
        <taxon>Eukaryota</taxon>
        <taxon>Fungi</taxon>
        <taxon>Dikarya</taxon>
        <taxon>Ascomycota</taxon>
        <taxon>Pezizomycotina</taxon>
        <taxon>Sordariomycetes</taxon>
        <taxon>Hypocreomycetidae</taxon>
        <taxon>Hypocreales</taxon>
        <taxon>Hypocreaceae</taxon>
        <taxon>Trichoderma</taxon>
    </lineage>
</organism>
<keyword evidence="2" id="KW-1185">Reference proteome</keyword>
<name>A0A2T4BBT6_9HYPO</name>
<gene>
    <name evidence="1" type="ORF">BBK36DRAFT_1117184</name>
</gene>
<dbReference type="Proteomes" id="UP000241546">
    <property type="component" value="Unassembled WGS sequence"/>
</dbReference>
<evidence type="ECO:0000313" key="1">
    <source>
        <dbReference type="EMBL" id="PTB66790.1"/>
    </source>
</evidence>
<feature type="non-terminal residue" evidence="1">
    <location>
        <position position="1"/>
    </location>
</feature>
<protein>
    <submittedName>
        <fullName evidence="1">Uncharacterized protein</fullName>
    </submittedName>
</protein>
<dbReference type="EMBL" id="KZ680212">
    <property type="protein sequence ID" value="PTB66790.1"/>
    <property type="molecule type" value="Genomic_DNA"/>
</dbReference>
<dbReference type="RefSeq" id="XP_024750110.1">
    <property type="nucleotide sequence ID" value="XM_024890325.1"/>
</dbReference>
<dbReference type="AlphaFoldDB" id="A0A2T4BBT6"/>